<evidence type="ECO:0000256" key="7">
    <source>
        <dbReference type="ARBA" id="ARBA00022475"/>
    </source>
</evidence>
<feature type="transmembrane region" description="Helical" evidence="19">
    <location>
        <begin position="248"/>
        <end position="267"/>
    </location>
</feature>
<gene>
    <name evidence="19" type="primary">cobS</name>
    <name evidence="20" type="ORF">Dfulv_39670</name>
</gene>
<evidence type="ECO:0000256" key="13">
    <source>
        <dbReference type="ARBA" id="ARBA00023136"/>
    </source>
</evidence>
<keyword evidence="10 19" id="KW-0812">Transmembrane</keyword>
<evidence type="ECO:0000256" key="12">
    <source>
        <dbReference type="ARBA" id="ARBA00022989"/>
    </source>
</evidence>
<evidence type="ECO:0000256" key="1">
    <source>
        <dbReference type="ARBA" id="ARBA00001946"/>
    </source>
</evidence>
<feature type="transmembrane region" description="Helical" evidence="19">
    <location>
        <begin position="217"/>
        <end position="236"/>
    </location>
</feature>
<feature type="transmembrane region" description="Helical" evidence="19">
    <location>
        <begin position="109"/>
        <end position="132"/>
    </location>
</feature>
<dbReference type="EMBL" id="CP073720">
    <property type="protein sequence ID" value="UWP81185.1"/>
    <property type="molecule type" value="Genomic_DNA"/>
</dbReference>
<dbReference type="HAMAP" id="MF_00719">
    <property type="entry name" value="CobS"/>
    <property type="match status" value="1"/>
</dbReference>
<feature type="transmembrane region" description="Helical" evidence="19">
    <location>
        <begin position="152"/>
        <end position="175"/>
    </location>
</feature>
<evidence type="ECO:0000256" key="18">
    <source>
        <dbReference type="ARBA" id="ARBA00049504"/>
    </source>
</evidence>
<evidence type="ECO:0000256" key="11">
    <source>
        <dbReference type="ARBA" id="ARBA00022842"/>
    </source>
</evidence>
<comment type="similarity">
    <text evidence="4 19">Belongs to the CobS family.</text>
</comment>
<evidence type="ECO:0000256" key="6">
    <source>
        <dbReference type="ARBA" id="ARBA00015850"/>
    </source>
</evidence>
<dbReference type="Proteomes" id="UP001059617">
    <property type="component" value="Chromosome"/>
</dbReference>
<evidence type="ECO:0000256" key="2">
    <source>
        <dbReference type="ARBA" id="ARBA00004651"/>
    </source>
</evidence>
<evidence type="ECO:0000256" key="15">
    <source>
        <dbReference type="ARBA" id="ARBA00032605"/>
    </source>
</evidence>
<organism evidence="20 21">
    <name type="scientific">Dactylosporangium fulvum</name>
    <dbReference type="NCBI Taxonomy" id="53359"/>
    <lineage>
        <taxon>Bacteria</taxon>
        <taxon>Bacillati</taxon>
        <taxon>Actinomycetota</taxon>
        <taxon>Actinomycetes</taxon>
        <taxon>Micromonosporales</taxon>
        <taxon>Micromonosporaceae</taxon>
        <taxon>Dactylosporangium</taxon>
    </lineage>
</organism>
<evidence type="ECO:0000256" key="14">
    <source>
        <dbReference type="ARBA" id="ARBA00025228"/>
    </source>
</evidence>
<comment type="cofactor">
    <cofactor evidence="1 19">
        <name>Mg(2+)</name>
        <dbReference type="ChEBI" id="CHEBI:18420"/>
    </cofactor>
</comment>
<comment type="subcellular location">
    <subcellularLocation>
        <location evidence="2 19">Cell membrane</location>
        <topology evidence="2 19">Multi-pass membrane protein</topology>
    </subcellularLocation>
</comment>
<evidence type="ECO:0000256" key="19">
    <source>
        <dbReference type="HAMAP-Rule" id="MF_00719"/>
    </source>
</evidence>
<reference evidence="20" key="1">
    <citation type="submission" date="2021-04" db="EMBL/GenBank/DDBJ databases">
        <authorList>
            <person name="Hartkoorn R.C."/>
            <person name="Beaudoing E."/>
            <person name="Hot D."/>
        </authorList>
    </citation>
    <scope>NUCLEOTIDE SEQUENCE</scope>
    <source>
        <strain evidence="20">NRRL B-16292</strain>
    </source>
</reference>
<keyword evidence="8 19" id="KW-0169">Cobalamin biosynthesis</keyword>
<evidence type="ECO:0000256" key="9">
    <source>
        <dbReference type="ARBA" id="ARBA00022679"/>
    </source>
</evidence>
<comment type="pathway">
    <text evidence="3 19">Cofactor biosynthesis; adenosylcobalamin biosynthesis; adenosylcobalamin from cob(II)yrinate a,c-diamide: step 7/7.</text>
</comment>
<evidence type="ECO:0000313" key="20">
    <source>
        <dbReference type="EMBL" id="UWP81185.1"/>
    </source>
</evidence>
<keyword evidence="7 19" id="KW-1003">Cell membrane</keyword>
<proteinExistence type="inferred from homology"/>
<keyword evidence="9 19" id="KW-0808">Transferase</keyword>
<sequence>MGGLRLALTLFTVAPLRADRFDRPTARTAMALAPLVGALLGALLGLIGWAARAAGATPLLAAAIVVALAVLLTRGLHVDGLADTADGLGSYGTAEKALAIMKKSDIGPFGVAAIAMVLLIEAAAVTSLLGPAGGPTDGGSGRLGGWSEGLPAGVHGLVAVAAAFAAGRLAATVACRRGLPAARPDGLGALVAGTIGGPLLAVTVLATAALAALAHPWLGPLAVAGAVAVAWLLTAHARRRLGGVTGDIMGGAIELSTMTALVVLAIGHQA</sequence>
<evidence type="ECO:0000256" key="16">
    <source>
        <dbReference type="ARBA" id="ARBA00032853"/>
    </source>
</evidence>
<evidence type="ECO:0000256" key="5">
    <source>
        <dbReference type="ARBA" id="ARBA00013200"/>
    </source>
</evidence>
<keyword evidence="12 19" id="KW-1133">Transmembrane helix</keyword>
<evidence type="ECO:0000313" key="21">
    <source>
        <dbReference type="Proteomes" id="UP001059617"/>
    </source>
</evidence>
<feature type="transmembrane region" description="Helical" evidence="19">
    <location>
        <begin position="187"/>
        <end position="211"/>
    </location>
</feature>
<dbReference type="EC" id="2.7.8.26" evidence="5 19"/>
<keyword evidence="11 19" id="KW-0460">Magnesium</keyword>
<dbReference type="PANTHER" id="PTHR34148">
    <property type="entry name" value="ADENOSYLCOBINAMIDE-GDP RIBAZOLETRANSFERASE"/>
    <property type="match status" value="1"/>
</dbReference>
<accession>A0ABY5VVI3</accession>
<dbReference type="PANTHER" id="PTHR34148:SF1">
    <property type="entry name" value="ADENOSYLCOBINAMIDE-GDP RIBAZOLETRANSFERASE"/>
    <property type="match status" value="1"/>
</dbReference>
<dbReference type="Pfam" id="PF02654">
    <property type="entry name" value="CobS"/>
    <property type="match status" value="1"/>
</dbReference>
<comment type="function">
    <text evidence="14 19">Joins adenosylcobinamide-GDP and alpha-ribazole to generate adenosylcobalamin (Ado-cobalamin). Also synthesizes adenosylcobalamin 5'-phosphate from adenosylcobinamide-GDP and alpha-ribazole 5'-phosphate.</text>
</comment>
<feature type="transmembrane region" description="Helical" evidence="19">
    <location>
        <begin position="28"/>
        <end position="51"/>
    </location>
</feature>
<keyword evidence="13 19" id="KW-0472">Membrane</keyword>
<evidence type="ECO:0000256" key="8">
    <source>
        <dbReference type="ARBA" id="ARBA00022573"/>
    </source>
</evidence>
<comment type="catalytic activity">
    <reaction evidence="17 19">
        <text>alpha-ribazole + adenosylcob(III)inamide-GDP = adenosylcob(III)alamin + GMP + H(+)</text>
        <dbReference type="Rhea" id="RHEA:16049"/>
        <dbReference type="ChEBI" id="CHEBI:10329"/>
        <dbReference type="ChEBI" id="CHEBI:15378"/>
        <dbReference type="ChEBI" id="CHEBI:18408"/>
        <dbReference type="ChEBI" id="CHEBI:58115"/>
        <dbReference type="ChEBI" id="CHEBI:60487"/>
        <dbReference type="EC" id="2.7.8.26"/>
    </reaction>
</comment>
<dbReference type="InterPro" id="IPR003805">
    <property type="entry name" value="CobS"/>
</dbReference>
<keyword evidence="21" id="KW-1185">Reference proteome</keyword>
<protein>
    <recommendedName>
        <fullName evidence="6 19">Adenosylcobinamide-GDP ribazoletransferase</fullName>
        <ecNumber evidence="5 19">2.7.8.26</ecNumber>
    </recommendedName>
    <alternativeName>
        <fullName evidence="16 19">Cobalamin synthase</fullName>
    </alternativeName>
    <alternativeName>
        <fullName evidence="15 19">Cobalamin-5'-phosphate synthase</fullName>
    </alternativeName>
</protein>
<dbReference type="RefSeq" id="WP_259858948.1">
    <property type="nucleotide sequence ID" value="NZ_CP073720.1"/>
</dbReference>
<dbReference type="GO" id="GO:0051073">
    <property type="term" value="F:adenosylcobinamide-GDP ribazoletransferase activity"/>
    <property type="evidence" value="ECO:0007669"/>
    <property type="project" value="UniProtKB-EC"/>
</dbReference>
<evidence type="ECO:0000256" key="10">
    <source>
        <dbReference type="ARBA" id="ARBA00022692"/>
    </source>
</evidence>
<evidence type="ECO:0000256" key="3">
    <source>
        <dbReference type="ARBA" id="ARBA00004663"/>
    </source>
</evidence>
<evidence type="ECO:0000256" key="17">
    <source>
        <dbReference type="ARBA" id="ARBA00048623"/>
    </source>
</evidence>
<evidence type="ECO:0000256" key="4">
    <source>
        <dbReference type="ARBA" id="ARBA00010561"/>
    </source>
</evidence>
<comment type="catalytic activity">
    <reaction evidence="18 19">
        <text>alpha-ribazole 5'-phosphate + adenosylcob(III)inamide-GDP = adenosylcob(III)alamin 5'-phosphate + GMP + H(+)</text>
        <dbReference type="Rhea" id="RHEA:23560"/>
        <dbReference type="ChEBI" id="CHEBI:15378"/>
        <dbReference type="ChEBI" id="CHEBI:57918"/>
        <dbReference type="ChEBI" id="CHEBI:58115"/>
        <dbReference type="ChEBI" id="CHEBI:60487"/>
        <dbReference type="ChEBI" id="CHEBI:60493"/>
        <dbReference type="EC" id="2.7.8.26"/>
    </reaction>
</comment>
<name>A0ABY5VVI3_9ACTN</name>
<reference evidence="20" key="2">
    <citation type="submission" date="2022-09" db="EMBL/GenBank/DDBJ databases">
        <title>Biosynthetic gene clusters of Dactylosporangioum fulvum.</title>
        <authorList>
            <person name="Caradec T."/>
        </authorList>
    </citation>
    <scope>NUCLEOTIDE SEQUENCE</scope>
    <source>
        <strain evidence="20">NRRL B-16292</strain>
    </source>
</reference>